<sequence>MLARRLQGLLAFELLAYALLIALAIGTERLSGWQAMSGIVLLALALRTVATALLFILSHRYADKQDPEAGLSVGSGLRLFLAEWLALSQLYSALQVFPRHRAVTEPVTGDIPPLLLVHGYACNEGFWRPLLRSLEAQGNRPLETLNLEPVFGDLDSHVEQLNTAIEALCLRSQARTITILAHSMGGLVARRYLQRYGANRVDRLILLGTPHHGTGLAYWGLGRNARQMEPDSPWLQTLNRVPTPVPIFNLYSRCDTIVSPRQSALLPPAPNHHNIPVGAVGHLEMAFNRQVRAHIQAVLEA</sequence>
<evidence type="ECO:0000313" key="4">
    <source>
        <dbReference type="Proteomes" id="UP000626148"/>
    </source>
</evidence>
<dbReference type="SUPFAM" id="SSF53474">
    <property type="entry name" value="alpha/beta-Hydrolases"/>
    <property type="match status" value="1"/>
</dbReference>
<dbReference type="Gene3D" id="3.40.50.1820">
    <property type="entry name" value="alpha/beta hydrolase"/>
    <property type="match status" value="1"/>
</dbReference>
<accession>A0A918N9Z6</accession>
<reference evidence="3" key="1">
    <citation type="journal article" date="2014" name="Int. J. Syst. Evol. Microbiol.">
        <title>Complete genome sequence of Corynebacterium casei LMG S-19264T (=DSM 44701T), isolated from a smear-ripened cheese.</title>
        <authorList>
            <consortium name="US DOE Joint Genome Institute (JGI-PGF)"/>
            <person name="Walter F."/>
            <person name="Albersmeier A."/>
            <person name="Kalinowski J."/>
            <person name="Ruckert C."/>
        </authorList>
    </citation>
    <scope>NUCLEOTIDE SEQUENCE</scope>
    <source>
        <strain evidence="3">KCTC 22169</strain>
    </source>
</reference>
<dbReference type="EMBL" id="BMXR01000004">
    <property type="protein sequence ID" value="GGX52399.1"/>
    <property type="molecule type" value="Genomic_DNA"/>
</dbReference>
<dbReference type="InterPro" id="IPR000073">
    <property type="entry name" value="AB_hydrolase_1"/>
</dbReference>
<protein>
    <submittedName>
        <fullName evidence="3">Lipase</fullName>
    </submittedName>
</protein>
<name>A0A918N9Z6_9GAMM</name>
<feature type="transmembrane region" description="Helical" evidence="1">
    <location>
        <begin position="34"/>
        <end position="57"/>
    </location>
</feature>
<gene>
    <name evidence="3" type="ORF">GCM10007392_19670</name>
</gene>
<dbReference type="Pfam" id="PF00561">
    <property type="entry name" value="Abhydrolase_1"/>
    <property type="match status" value="1"/>
</dbReference>
<evidence type="ECO:0000256" key="1">
    <source>
        <dbReference type="SAM" id="Phobius"/>
    </source>
</evidence>
<keyword evidence="1" id="KW-0812">Transmembrane</keyword>
<keyword evidence="1" id="KW-0472">Membrane</keyword>
<dbReference type="PANTHER" id="PTHR37946:SF1">
    <property type="entry name" value="SLL1969 PROTEIN"/>
    <property type="match status" value="1"/>
</dbReference>
<evidence type="ECO:0000313" key="3">
    <source>
        <dbReference type="EMBL" id="GGX52399.1"/>
    </source>
</evidence>
<dbReference type="AlphaFoldDB" id="A0A918N9Z6"/>
<dbReference type="RefSeq" id="WP_189608372.1">
    <property type="nucleotide sequence ID" value="NZ_BMXR01000004.1"/>
</dbReference>
<dbReference type="Proteomes" id="UP000626148">
    <property type="component" value="Unassembled WGS sequence"/>
</dbReference>
<feature type="domain" description="AB hydrolase-1" evidence="2">
    <location>
        <begin position="159"/>
        <end position="215"/>
    </location>
</feature>
<keyword evidence="1" id="KW-1133">Transmembrane helix</keyword>
<dbReference type="PANTHER" id="PTHR37946">
    <property type="entry name" value="SLL1969 PROTEIN"/>
    <property type="match status" value="1"/>
</dbReference>
<dbReference type="InterPro" id="IPR029058">
    <property type="entry name" value="AB_hydrolase_fold"/>
</dbReference>
<organism evidence="3 4">
    <name type="scientific">Saccharospirillum salsuginis</name>
    <dbReference type="NCBI Taxonomy" id="418750"/>
    <lineage>
        <taxon>Bacteria</taxon>
        <taxon>Pseudomonadati</taxon>
        <taxon>Pseudomonadota</taxon>
        <taxon>Gammaproteobacteria</taxon>
        <taxon>Oceanospirillales</taxon>
        <taxon>Saccharospirillaceae</taxon>
        <taxon>Saccharospirillum</taxon>
    </lineage>
</organism>
<reference evidence="3" key="2">
    <citation type="submission" date="2020-09" db="EMBL/GenBank/DDBJ databases">
        <authorList>
            <person name="Sun Q."/>
            <person name="Kim S."/>
        </authorList>
    </citation>
    <scope>NUCLEOTIDE SEQUENCE</scope>
    <source>
        <strain evidence="3">KCTC 22169</strain>
    </source>
</reference>
<evidence type="ECO:0000259" key="2">
    <source>
        <dbReference type="Pfam" id="PF00561"/>
    </source>
</evidence>
<proteinExistence type="predicted"/>
<keyword evidence="4" id="KW-1185">Reference proteome</keyword>
<comment type="caution">
    <text evidence="3">The sequence shown here is derived from an EMBL/GenBank/DDBJ whole genome shotgun (WGS) entry which is preliminary data.</text>
</comment>